<accession>A0AAW0UBP4</accession>
<name>A0AAW0UBP4_SCYPA</name>
<evidence type="ECO:0000313" key="2">
    <source>
        <dbReference type="EMBL" id="KAK8397115.1"/>
    </source>
</evidence>
<protein>
    <recommendedName>
        <fullName evidence="1">Tc1-like transposase DDE domain-containing protein</fullName>
    </recommendedName>
</protein>
<dbReference type="Gene3D" id="3.30.420.10">
    <property type="entry name" value="Ribonuclease H-like superfamily/Ribonuclease H"/>
    <property type="match status" value="1"/>
</dbReference>
<dbReference type="InterPro" id="IPR038717">
    <property type="entry name" value="Tc1-like_DDE_dom"/>
</dbReference>
<dbReference type="InterPro" id="IPR036397">
    <property type="entry name" value="RNaseH_sf"/>
</dbReference>
<evidence type="ECO:0000259" key="1">
    <source>
        <dbReference type="Pfam" id="PF13358"/>
    </source>
</evidence>
<dbReference type="PANTHER" id="PTHR33939">
    <property type="entry name" value="PROTEIN CBG22215"/>
    <property type="match status" value="1"/>
</dbReference>
<organism evidence="2 3">
    <name type="scientific">Scylla paramamosain</name>
    <name type="common">Mud crab</name>
    <dbReference type="NCBI Taxonomy" id="85552"/>
    <lineage>
        <taxon>Eukaryota</taxon>
        <taxon>Metazoa</taxon>
        <taxon>Ecdysozoa</taxon>
        <taxon>Arthropoda</taxon>
        <taxon>Crustacea</taxon>
        <taxon>Multicrustacea</taxon>
        <taxon>Malacostraca</taxon>
        <taxon>Eumalacostraca</taxon>
        <taxon>Eucarida</taxon>
        <taxon>Decapoda</taxon>
        <taxon>Pleocyemata</taxon>
        <taxon>Brachyura</taxon>
        <taxon>Eubrachyura</taxon>
        <taxon>Portunoidea</taxon>
        <taxon>Portunidae</taxon>
        <taxon>Portuninae</taxon>
        <taxon>Scylla</taxon>
    </lineage>
</organism>
<dbReference type="PANTHER" id="PTHR33939:SF1">
    <property type="entry name" value="DUF4371 DOMAIN-CONTAINING PROTEIN"/>
    <property type="match status" value="1"/>
</dbReference>
<reference evidence="2 3" key="1">
    <citation type="submission" date="2023-03" db="EMBL/GenBank/DDBJ databases">
        <title>High-quality genome of Scylla paramamosain provides insights in environmental adaptation.</title>
        <authorList>
            <person name="Zhang L."/>
        </authorList>
    </citation>
    <scope>NUCLEOTIDE SEQUENCE [LARGE SCALE GENOMIC DNA]</scope>
    <source>
        <strain evidence="2">LZ_2023a</strain>
        <tissue evidence="2">Muscle</tissue>
    </source>
</reference>
<comment type="caution">
    <text evidence="2">The sequence shown here is derived from an EMBL/GenBank/DDBJ whole genome shotgun (WGS) entry which is preliminary data.</text>
</comment>
<dbReference type="EMBL" id="JARAKH010000014">
    <property type="protein sequence ID" value="KAK8397115.1"/>
    <property type="molecule type" value="Genomic_DNA"/>
</dbReference>
<gene>
    <name evidence="2" type="ORF">O3P69_004653</name>
</gene>
<evidence type="ECO:0000313" key="3">
    <source>
        <dbReference type="Proteomes" id="UP001487740"/>
    </source>
</evidence>
<dbReference type="AlphaFoldDB" id="A0AAW0UBP4"/>
<feature type="domain" description="Tc1-like transposase DDE" evidence="1">
    <location>
        <begin position="264"/>
        <end position="399"/>
    </location>
</feature>
<dbReference type="Pfam" id="PF13358">
    <property type="entry name" value="DDE_3"/>
    <property type="match status" value="1"/>
</dbReference>
<dbReference type="Proteomes" id="UP001487740">
    <property type="component" value="Unassembled WGS sequence"/>
</dbReference>
<sequence length="470" mass="53458">MHIRTNVGYSSSPAYTRLQAQQPSTMSGMLLHCPRGCRTAFVLRLATLYRSERTRGATYISLNRPYDRVAHTMGMTVRGVRQMVHRANTSSLSTPATPITPTVFDNFAVGAIRRHIHRRFADKQHLTLSVLSMELKAEGVIPEHTSETAVWRLIHTMGFKYKVSQRKMYVRRESPDVVCRRIGALRALQHYREEGMMVVYVDETWFTTRMGHSREWVDTTQAVTSATHSRQVPPGEGERFVVVAGGTAGGFVEGSYLCYPAKSSQGDYHGEMNGDLFQRWLTTHLLPSLPEPSVLVLDSAPYHSQLTEESRCPTTTTKKADLISWLEHRSISIPPAAARHQLLLLCRQNRPEPQYKIDNTIHEWGHQVVRLPPGHPELNAIEQVWGCMKSHMRSSLRRFTRADLQARLEEAKQLANKDVWLAAVRHSQNYEKGYWRSDNIHEPVGPVIINVASDDESEEDDDMFLDSDCD</sequence>
<dbReference type="GO" id="GO:0003676">
    <property type="term" value="F:nucleic acid binding"/>
    <property type="evidence" value="ECO:0007669"/>
    <property type="project" value="InterPro"/>
</dbReference>
<keyword evidence="3" id="KW-1185">Reference proteome</keyword>
<proteinExistence type="predicted"/>